<dbReference type="InterPro" id="IPR013078">
    <property type="entry name" value="His_Pase_superF_clade-1"/>
</dbReference>
<evidence type="ECO:0000256" key="2">
    <source>
        <dbReference type="PIRSR" id="PIRSR613078-2"/>
    </source>
</evidence>
<proteinExistence type="predicted"/>
<evidence type="ECO:0000256" key="1">
    <source>
        <dbReference type="ARBA" id="ARBA00022801"/>
    </source>
</evidence>
<dbReference type="InterPro" id="IPR051695">
    <property type="entry name" value="Phosphoglycerate_Mutase"/>
</dbReference>
<feature type="binding site" evidence="2">
    <location>
        <position position="71"/>
    </location>
    <ligand>
        <name>substrate</name>
    </ligand>
</feature>
<dbReference type="Gene3D" id="3.40.50.1240">
    <property type="entry name" value="Phosphoglycerate mutase-like"/>
    <property type="match status" value="1"/>
</dbReference>
<dbReference type="GO" id="GO:0043456">
    <property type="term" value="P:regulation of pentose-phosphate shunt"/>
    <property type="evidence" value="ECO:0007669"/>
    <property type="project" value="TreeGrafter"/>
</dbReference>
<keyword evidence="1" id="KW-0378">Hydrolase</keyword>
<name>A0A0D6DY20_9LACT</name>
<dbReference type="AlphaFoldDB" id="A0A0D6DY20"/>
<dbReference type="GO" id="GO:0004331">
    <property type="term" value="F:fructose-2,6-bisphosphate 2-phosphatase activity"/>
    <property type="evidence" value="ECO:0007669"/>
    <property type="project" value="TreeGrafter"/>
</dbReference>
<dbReference type="PROSITE" id="PS00175">
    <property type="entry name" value="PG_MUTASE"/>
    <property type="match status" value="1"/>
</dbReference>
<dbReference type="CDD" id="cd07067">
    <property type="entry name" value="HP_PGM_like"/>
    <property type="match status" value="1"/>
</dbReference>
<reference evidence="4" key="1">
    <citation type="submission" date="2015-01" db="EMBL/GenBank/DDBJ databases">
        <authorList>
            <person name="Andreevskaya M."/>
        </authorList>
    </citation>
    <scope>NUCLEOTIDE SEQUENCE [LARGE SCALE GENOMIC DNA]</scope>
    <source>
        <strain evidence="4">MKFS47</strain>
    </source>
</reference>
<protein>
    <submittedName>
        <fullName evidence="3">Histidine phosphatase domain-containing protein</fullName>
    </submittedName>
</protein>
<dbReference type="STRING" id="1364.LP2241_50068"/>
<dbReference type="EMBL" id="LN774769">
    <property type="protein sequence ID" value="CEN28878.1"/>
    <property type="molecule type" value="Genomic_DNA"/>
</dbReference>
<gene>
    <name evidence="3" type="ORF">LACPI_1678</name>
</gene>
<dbReference type="PANTHER" id="PTHR46517:SF1">
    <property type="entry name" value="FRUCTOSE-2,6-BISPHOSPHATASE TIGAR"/>
    <property type="match status" value="1"/>
</dbReference>
<dbReference type="SUPFAM" id="SSF53254">
    <property type="entry name" value="Phosphoglycerate mutase-like"/>
    <property type="match status" value="1"/>
</dbReference>
<dbReference type="SMART" id="SM00855">
    <property type="entry name" value="PGAM"/>
    <property type="match status" value="1"/>
</dbReference>
<dbReference type="InterPro" id="IPR001345">
    <property type="entry name" value="PG/BPGM_mutase_AS"/>
</dbReference>
<accession>A0A0D6DY20</accession>
<evidence type="ECO:0000313" key="3">
    <source>
        <dbReference type="EMBL" id="CEN28878.1"/>
    </source>
</evidence>
<evidence type="ECO:0000313" key="4">
    <source>
        <dbReference type="Proteomes" id="UP000033166"/>
    </source>
</evidence>
<sequence length="203" mass="23126">MITLTFGGGELIRDIYMIRHGETLFNVQGRTQGWSDSPLTLNGINQAKQSKIFFENFPVKFDAYFSSTSERACDTLELIFPNTSYRQLKGLKEQNFGVYEGQLQYLEPVISKRREFFVPFGGESWETLSNRLKETLLTICQYNEAYKTLLCVSHGAAISTLMKSVSTASQIEQLHGIGNLDMLHFTLDMENRELKAIEKISTI</sequence>
<dbReference type="GO" id="GO:0045820">
    <property type="term" value="P:negative regulation of glycolytic process"/>
    <property type="evidence" value="ECO:0007669"/>
    <property type="project" value="TreeGrafter"/>
</dbReference>
<dbReference type="HOGENOM" id="CLU_033323_9_0_9"/>
<dbReference type="RefSeq" id="WP_231858746.1">
    <property type="nucleotide sequence ID" value="NZ_LN774769.1"/>
</dbReference>
<dbReference type="KEGG" id="lpk:LACPI_1678"/>
<dbReference type="Proteomes" id="UP000033166">
    <property type="component" value="Chromosome I"/>
</dbReference>
<dbReference type="InterPro" id="IPR029033">
    <property type="entry name" value="His_PPase_superfam"/>
</dbReference>
<dbReference type="PANTHER" id="PTHR46517">
    <property type="entry name" value="FRUCTOSE-2,6-BISPHOSPHATASE TIGAR"/>
    <property type="match status" value="1"/>
</dbReference>
<dbReference type="GO" id="GO:0005829">
    <property type="term" value="C:cytosol"/>
    <property type="evidence" value="ECO:0007669"/>
    <property type="project" value="TreeGrafter"/>
</dbReference>
<dbReference type="Pfam" id="PF00300">
    <property type="entry name" value="His_Phos_1"/>
    <property type="match status" value="1"/>
</dbReference>
<feature type="binding site" evidence="2">
    <location>
        <begin position="19"/>
        <end position="26"/>
    </location>
    <ligand>
        <name>substrate</name>
    </ligand>
</feature>
<organism evidence="3 4">
    <name type="scientific">Pseudolactococcus piscium MKFS47</name>
    <dbReference type="NCBI Taxonomy" id="297352"/>
    <lineage>
        <taxon>Bacteria</taxon>
        <taxon>Bacillati</taxon>
        <taxon>Bacillota</taxon>
        <taxon>Bacilli</taxon>
        <taxon>Lactobacillales</taxon>
        <taxon>Streptococcaceae</taxon>
        <taxon>Pseudolactococcus</taxon>
    </lineage>
</organism>